<sequence>MVRPSITHEVGGGPTSAVLVQVRNGRCVVETKYDVIGEPPLAAGAQVTTAEDPLPTPEMLIGADGTVAGVTGNDATEAGDCPMALVACTTNVYSVPLVRRVTVQVSVEALGSLTRTVQVRVGCSTVVTV</sequence>
<reference evidence="1" key="1">
    <citation type="submission" date="2020-05" db="EMBL/GenBank/DDBJ databases">
        <authorList>
            <person name="Chiriac C."/>
            <person name="Salcher M."/>
            <person name="Ghai R."/>
            <person name="Kavagutti S V."/>
        </authorList>
    </citation>
    <scope>NUCLEOTIDE SEQUENCE</scope>
</reference>
<accession>A0A6J5YB63</accession>
<proteinExistence type="predicted"/>
<dbReference type="EMBL" id="CAEMXZ010000042">
    <property type="protein sequence ID" value="CAB4323400.1"/>
    <property type="molecule type" value="Genomic_DNA"/>
</dbReference>
<protein>
    <submittedName>
        <fullName evidence="1">Unannotated protein</fullName>
    </submittedName>
</protein>
<name>A0A6J5YB63_9ZZZZ</name>
<evidence type="ECO:0000313" key="1">
    <source>
        <dbReference type="EMBL" id="CAB4323400.1"/>
    </source>
</evidence>
<organism evidence="1">
    <name type="scientific">freshwater metagenome</name>
    <dbReference type="NCBI Taxonomy" id="449393"/>
    <lineage>
        <taxon>unclassified sequences</taxon>
        <taxon>metagenomes</taxon>
        <taxon>ecological metagenomes</taxon>
    </lineage>
</organism>
<dbReference type="AlphaFoldDB" id="A0A6J5YB63"/>
<gene>
    <name evidence="1" type="ORF">UFOPK1392_01155</name>
</gene>